<dbReference type="GO" id="GO:0004674">
    <property type="term" value="F:protein serine/threonine kinase activity"/>
    <property type="evidence" value="ECO:0007669"/>
    <property type="project" value="UniProtKB-KW"/>
</dbReference>
<dbReference type="PROSITE" id="PS50011">
    <property type="entry name" value="PROTEIN_KINASE_DOM"/>
    <property type="match status" value="1"/>
</dbReference>
<dbReference type="CDD" id="cd10422">
    <property type="entry name" value="RNase_Ire1"/>
    <property type="match status" value="1"/>
</dbReference>
<dbReference type="Gene3D" id="1.10.510.10">
    <property type="entry name" value="Transferase(Phosphotransferase) domain 1"/>
    <property type="match status" value="1"/>
</dbReference>
<evidence type="ECO:0000256" key="5">
    <source>
        <dbReference type="ARBA" id="ARBA00022692"/>
    </source>
</evidence>
<feature type="domain" description="KEN" evidence="17">
    <location>
        <begin position="1001"/>
        <end position="1133"/>
    </location>
</feature>
<keyword evidence="3" id="KW-0723">Serine/threonine-protein kinase</keyword>
<feature type="chain" id="PRO_5015988763" description="non-specific serine/threonine protein kinase" evidence="14">
    <location>
        <begin position="44"/>
        <end position="1403"/>
    </location>
</feature>
<evidence type="ECO:0000256" key="3">
    <source>
        <dbReference type="ARBA" id="ARBA00022527"/>
    </source>
</evidence>
<dbReference type="FunFam" id="3.30.200.20:FF:000077">
    <property type="entry name" value="Putative Serine/threonine-protein kinase/endoribonuclease IRE1"/>
    <property type="match status" value="1"/>
</dbReference>
<evidence type="ECO:0000256" key="7">
    <source>
        <dbReference type="ARBA" id="ARBA00022741"/>
    </source>
</evidence>
<evidence type="ECO:0000256" key="12">
    <source>
        <dbReference type="PROSITE-ProRule" id="PRU00723"/>
    </source>
</evidence>
<dbReference type="Pfam" id="PF00642">
    <property type="entry name" value="zf-CCCH"/>
    <property type="match status" value="1"/>
</dbReference>
<dbReference type="Gene3D" id="2.130.10.10">
    <property type="entry name" value="YVTN repeat-like/Quinoprotein amine dehydrogenase"/>
    <property type="match status" value="1"/>
</dbReference>
<dbReference type="Pfam" id="PF13360">
    <property type="entry name" value="PQQ_2"/>
    <property type="match status" value="1"/>
</dbReference>
<dbReference type="Gene3D" id="3.30.200.20">
    <property type="entry name" value="Phosphorylase Kinase, domain 1"/>
    <property type="match status" value="1"/>
</dbReference>
<feature type="domain" description="Protein kinase" evidence="15">
    <location>
        <begin position="736"/>
        <end position="998"/>
    </location>
</feature>
<dbReference type="GO" id="GO:0005524">
    <property type="term" value="F:ATP binding"/>
    <property type="evidence" value="ECO:0007669"/>
    <property type="project" value="UniProtKB-KW"/>
</dbReference>
<keyword evidence="10" id="KW-1133">Transmembrane helix</keyword>
<dbReference type="STRING" id="307507.A0A2V0NMC3"/>
<keyword evidence="8" id="KW-0418">Kinase</keyword>
<feature type="region of interest" description="Disordered" evidence="13">
    <location>
        <begin position="647"/>
        <end position="724"/>
    </location>
</feature>
<reference evidence="18 19" key="1">
    <citation type="journal article" date="2018" name="Sci. Rep.">
        <title>Raphidocelis subcapitata (=Pseudokirchneriella subcapitata) provides an insight into genome evolution and environmental adaptations in the Sphaeropleales.</title>
        <authorList>
            <person name="Suzuki S."/>
            <person name="Yamaguchi H."/>
            <person name="Nakajima N."/>
            <person name="Kawachi M."/>
        </authorList>
    </citation>
    <scope>NUCLEOTIDE SEQUENCE [LARGE SCALE GENOMIC DNA]</scope>
    <source>
        <strain evidence="18 19">NIES-35</strain>
    </source>
</reference>
<evidence type="ECO:0000259" key="17">
    <source>
        <dbReference type="PROSITE" id="PS51392"/>
    </source>
</evidence>
<evidence type="ECO:0000256" key="1">
    <source>
        <dbReference type="ARBA" id="ARBA00004479"/>
    </source>
</evidence>
<dbReference type="InterPro" id="IPR000571">
    <property type="entry name" value="Znf_CCCH"/>
</dbReference>
<dbReference type="InterPro" id="IPR010513">
    <property type="entry name" value="KEN_dom"/>
</dbReference>
<feature type="region of interest" description="Disordered" evidence="13">
    <location>
        <begin position="1164"/>
        <end position="1207"/>
    </location>
</feature>
<gene>
    <name evidence="18" type="ORF">Rsub_01349</name>
</gene>
<evidence type="ECO:0000256" key="9">
    <source>
        <dbReference type="ARBA" id="ARBA00022840"/>
    </source>
</evidence>
<keyword evidence="19" id="KW-1185">Reference proteome</keyword>
<keyword evidence="9" id="KW-0067">ATP-binding</keyword>
<dbReference type="PROSITE" id="PS51392">
    <property type="entry name" value="KEN"/>
    <property type="match status" value="1"/>
</dbReference>
<dbReference type="PROSITE" id="PS50103">
    <property type="entry name" value="ZF_C3H1"/>
    <property type="match status" value="2"/>
</dbReference>
<dbReference type="EC" id="2.7.11.1" evidence="2"/>
<dbReference type="GO" id="GO:0004521">
    <property type="term" value="F:RNA endonuclease activity"/>
    <property type="evidence" value="ECO:0007669"/>
    <property type="project" value="InterPro"/>
</dbReference>
<dbReference type="Proteomes" id="UP000247498">
    <property type="component" value="Unassembled WGS sequence"/>
</dbReference>
<dbReference type="PANTHER" id="PTHR13954:SF6">
    <property type="entry name" value="NON-SPECIFIC SERINE_THREONINE PROTEIN KINASE"/>
    <property type="match status" value="1"/>
</dbReference>
<dbReference type="EMBL" id="BDRX01000005">
    <property type="protein sequence ID" value="GBF88634.1"/>
    <property type="molecule type" value="Genomic_DNA"/>
</dbReference>
<dbReference type="InterPro" id="IPR002372">
    <property type="entry name" value="PQQ_rpt_dom"/>
</dbReference>
<dbReference type="InterPro" id="IPR011047">
    <property type="entry name" value="Quinoprotein_ADH-like_sf"/>
</dbReference>
<dbReference type="InParanoid" id="A0A2V0NMC3"/>
<dbReference type="GO" id="GO:0008270">
    <property type="term" value="F:zinc ion binding"/>
    <property type="evidence" value="ECO:0007669"/>
    <property type="project" value="UniProtKB-KW"/>
</dbReference>
<evidence type="ECO:0000313" key="18">
    <source>
        <dbReference type="EMBL" id="GBF88634.1"/>
    </source>
</evidence>
<dbReference type="GO" id="GO:0036498">
    <property type="term" value="P:IRE1-mediated unfolded protein response"/>
    <property type="evidence" value="ECO:0007669"/>
    <property type="project" value="TreeGrafter"/>
</dbReference>
<dbReference type="InterPro" id="IPR000719">
    <property type="entry name" value="Prot_kinase_dom"/>
</dbReference>
<protein>
    <recommendedName>
        <fullName evidence="2">non-specific serine/threonine protein kinase</fullName>
        <ecNumber evidence="2">2.7.11.1</ecNumber>
    </recommendedName>
</protein>
<dbReference type="SUPFAM" id="SSF56112">
    <property type="entry name" value="Protein kinase-like (PK-like)"/>
    <property type="match status" value="1"/>
</dbReference>
<feature type="region of interest" description="Disordered" evidence="13">
    <location>
        <begin position="567"/>
        <end position="594"/>
    </location>
</feature>
<evidence type="ECO:0000256" key="8">
    <source>
        <dbReference type="ARBA" id="ARBA00022777"/>
    </source>
</evidence>
<keyword evidence="5" id="KW-0812">Transmembrane</keyword>
<dbReference type="InterPro" id="IPR038357">
    <property type="entry name" value="KEN_sf"/>
</dbReference>
<keyword evidence="12" id="KW-0479">Metal-binding</keyword>
<evidence type="ECO:0000256" key="2">
    <source>
        <dbReference type="ARBA" id="ARBA00012513"/>
    </source>
</evidence>
<keyword evidence="12" id="KW-0862">Zinc</keyword>
<dbReference type="SUPFAM" id="SSF50998">
    <property type="entry name" value="Quinoprotein alcohol dehydrogenase-like"/>
    <property type="match status" value="1"/>
</dbReference>
<dbReference type="FunCoup" id="A0A2V0NMC3">
    <property type="interactions" value="908"/>
</dbReference>
<evidence type="ECO:0000256" key="4">
    <source>
        <dbReference type="ARBA" id="ARBA00022679"/>
    </source>
</evidence>
<feature type="zinc finger region" description="C3H1-type" evidence="12">
    <location>
        <begin position="1356"/>
        <end position="1384"/>
    </location>
</feature>
<dbReference type="GO" id="GO:1990604">
    <property type="term" value="C:IRE1-TRAF2-ASK1 complex"/>
    <property type="evidence" value="ECO:0007669"/>
    <property type="project" value="TreeGrafter"/>
</dbReference>
<evidence type="ECO:0000256" key="10">
    <source>
        <dbReference type="ARBA" id="ARBA00022989"/>
    </source>
</evidence>
<feature type="zinc finger region" description="C3H1-type" evidence="12">
    <location>
        <begin position="1315"/>
        <end position="1343"/>
    </location>
</feature>
<sequence>MPWCSGKQRPACRTPLRRALPRGRALLLLPLLLLALLPAPAWGNQGLVQTVPASSGERSQRGGLDRPPGSTLIVTLLDGHVVAVDRSAGRVLWTFDTGAPLVSSRQSLQGAGFNVFPGADGGLYAYHGVSGAHRRDAGLERLPLSLPELVQAAPSLTADGSLIVGRRESRVYVLDRTTGAPLATLTSDGADAGHLAWTGAPSNEGLEGPLLVGRQDYIVRSLRVDTKAEVWNATFARTHVLHAGGNSAGVRAFLEDGAGGGAQGTVGPLGAQAAQDKLVVGADNSLQSFDAATGYRKWGIDFGTPPVAAYTADGDASTNLLAPAAAAAGPQPALPYGPARRGAGSKVRGNLAGGTSVLVGALAGSLYALPADHLVLDARGLPPRALPLPGASAAKCTDCDPAAWGRGLAGVGEDDEGECPAEDLGVEEDDGDYGSAGAGGGGLVPLTPGTADGLGGLTCPQPALGLYQLSQSFEGAPALAWLPAALQRDEEATTWRAWIASHAVQLVLAALVLALLAVTARLGWLLYYVGTAAVVRQLQPQNGIAAANSAAAGAAVLAGESVPAAGKSAQAKSKKHKNKAAKAAAAAGNGLQPSDQRQLDIVAAAAPNSSHLAPNQQQQEQQQQQQEQQQQQQQEQQQQQQQQQEQQQWQEQENGKAQQPETQQQEPPDRQQEPQGQQQPPDGAGSRLSQDTGSWSRHSEPGRRDSAGEATGLSSDAPSSRSYVDDSGAVVIGRLRVGPAVLGYGSAGTIVYEGVLDGRPVAVKRLLRQFYDLARKEIQVLIVSDEHPNVVRCFAMEEDREFVYLALERCRCTLSDWVASAEGKAALLGGHAPGTSPTALALLSEVAKGLAALHDRAIVHRDLKPHNVLITDSCRAKLSDMGLSKQLVPEQSSFESHGAGGSSGWQAPEQLIARSGGSVRQTRSMDIFSLGCVMHYCLTGGQHPFGGGYERDTNILRGAPDLSALAAAPEAANLVGAMLSKSPAARPSMAGVLAHPFWWGVEQQLQFLVDVSDRVEFEDREPDQRLLTALEGFRTDAIGGSNWGAAVDAALVANLGRYRRYDYTCLRDLLRVVRNKRNHFREMPEALQRAMGPVPEGYCRYFTSRFPDLLMAVFVFAATHLEGDPHLAKYWPDGTSCLLPFCKRFQLTKLSGSAAASARLAAKDQTQLRGASVTPKRPAAEASRLRPASDGRPPVPPTPLDAAALPRSPAVARPSLRDAVPTLGSAAGSAGDTGGGTSSSGSGSSGNSRIVSYAGAALAGMGATDAPVLALPPTPARSAGGAAPASSPAGGPMVVVGYEVDSSEQPLHWPSFPRRPGQQACEFYTKTGTCKYAQGCVFDHPEEYAVPLTEQQLPYRQGEPICAFFLKTSQCKFGAACKFHHPKLRPIYAGSNAATPGGAALAG</sequence>
<keyword evidence="6 14" id="KW-0732">Signal</keyword>
<dbReference type="SMART" id="SM00564">
    <property type="entry name" value="PQQ"/>
    <property type="match status" value="4"/>
</dbReference>
<evidence type="ECO:0000256" key="14">
    <source>
        <dbReference type="SAM" id="SignalP"/>
    </source>
</evidence>
<dbReference type="SMART" id="SM00220">
    <property type="entry name" value="S_TKc"/>
    <property type="match status" value="1"/>
</dbReference>
<comment type="caution">
    <text evidence="18">The sequence shown here is derived from an EMBL/GenBank/DDBJ whole genome shotgun (WGS) entry which is preliminary data.</text>
</comment>
<evidence type="ECO:0000259" key="15">
    <source>
        <dbReference type="PROSITE" id="PS50011"/>
    </source>
</evidence>
<dbReference type="Pfam" id="PF00069">
    <property type="entry name" value="Pkinase"/>
    <property type="match status" value="1"/>
</dbReference>
<feature type="domain" description="C3H1-type" evidence="16">
    <location>
        <begin position="1315"/>
        <end position="1343"/>
    </location>
</feature>
<comment type="subcellular location">
    <subcellularLocation>
        <location evidence="1">Membrane</location>
        <topology evidence="1">Single-pass type I membrane protein</topology>
    </subcellularLocation>
</comment>
<dbReference type="OrthoDB" id="63989at2759"/>
<dbReference type="PROSITE" id="PS00108">
    <property type="entry name" value="PROTEIN_KINASE_ST"/>
    <property type="match status" value="1"/>
</dbReference>
<keyword evidence="4" id="KW-0808">Transferase</keyword>
<feature type="signal peptide" evidence="14">
    <location>
        <begin position="1"/>
        <end position="43"/>
    </location>
</feature>
<keyword evidence="11" id="KW-0472">Membrane</keyword>
<dbReference type="InterPro" id="IPR018391">
    <property type="entry name" value="PQQ_b-propeller_rpt"/>
</dbReference>
<feature type="compositionally biased region" description="Basic and acidic residues" evidence="13">
    <location>
        <begin position="697"/>
        <end position="707"/>
    </location>
</feature>
<proteinExistence type="predicted"/>
<keyword evidence="7" id="KW-0547">Nucleotide-binding</keyword>
<dbReference type="GO" id="GO:0051082">
    <property type="term" value="F:unfolded protein binding"/>
    <property type="evidence" value="ECO:0007669"/>
    <property type="project" value="TreeGrafter"/>
</dbReference>
<dbReference type="InterPro" id="IPR011009">
    <property type="entry name" value="Kinase-like_dom_sf"/>
</dbReference>
<dbReference type="SMART" id="SM00356">
    <property type="entry name" value="ZnF_C3H1"/>
    <property type="match status" value="2"/>
</dbReference>
<evidence type="ECO:0000256" key="6">
    <source>
        <dbReference type="ARBA" id="ARBA00022729"/>
    </source>
</evidence>
<dbReference type="Gene3D" id="4.10.1000.10">
    <property type="entry name" value="Zinc finger, CCCH-type"/>
    <property type="match status" value="1"/>
</dbReference>
<dbReference type="InterPro" id="IPR008271">
    <property type="entry name" value="Ser/Thr_kinase_AS"/>
</dbReference>
<accession>A0A2V0NMC3</accession>
<evidence type="ECO:0000256" key="13">
    <source>
        <dbReference type="SAM" id="MobiDB-lite"/>
    </source>
</evidence>
<dbReference type="Gene3D" id="1.20.1440.180">
    <property type="entry name" value="KEN domain"/>
    <property type="match status" value="1"/>
</dbReference>
<evidence type="ECO:0000256" key="11">
    <source>
        <dbReference type="ARBA" id="ARBA00023136"/>
    </source>
</evidence>
<feature type="compositionally biased region" description="Polar residues" evidence="13">
    <location>
        <begin position="687"/>
        <end position="696"/>
    </location>
</feature>
<dbReference type="InterPro" id="IPR045133">
    <property type="entry name" value="IRE1/2-like"/>
</dbReference>
<dbReference type="SMART" id="SM00580">
    <property type="entry name" value="PUG"/>
    <property type="match status" value="1"/>
</dbReference>
<dbReference type="PANTHER" id="PTHR13954">
    <property type="entry name" value="IRE1-RELATED"/>
    <property type="match status" value="1"/>
</dbReference>
<dbReference type="GO" id="GO:0006397">
    <property type="term" value="P:mRNA processing"/>
    <property type="evidence" value="ECO:0007669"/>
    <property type="project" value="InterPro"/>
</dbReference>
<feature type="domain" description="C3H1-type" evidence="16">
    <location>
        <begin position="1356"/>
        <end position="1384"/>
    </location>
</feature>
<dbReference type="Pfam" id="PF06479">
    <property type="entry name" value="Ribonuc_2-5A"/>
    <property type="match status" value="1"/>
</dbReference>
<name>A0A2V0NMC3_9CHLO</name>
<feature type="compositionally biased region" description="Low complexity" evidence="13">
    <location>
        <begin position="647"/>
        <end position="666"/>
    </location>
</feature>
<feature type="compositionally biased region" description="Polar residues" evidence="13">
    <location>
        <begin position="712"/>
        <end position="722"/>
    </location>
</feature>
<feature type="region of interest" description="Disordered" evidence="13">
    <location>
        <begin position="1221"/>
        <end position="1246"/>
    </location>
</feature>
<evidence type="ECO:0000259" key="16">
    <source>
        <dbReference type="PROSITE" id="PS50103"/>
    </source>
</evidence>
<dbReference type="InterPro" id="IPR015943">
    <property type="entry name" value="WD40/YVTN_repeat-like_dom_sf"/>
</dbReference>
<evidence type="ECO:0000313" key="19">
    <source>
        <dbReference type="Proteomes" id="UP000247498"/>
    </source>
</evidence>
<organism evidence="18 19">
    <name type="scientific">Raphidocelis subcapitata</name>
    <dbReference type="NCBI Taxonomy" id="307507"/>
    <lineage>
        <taxon>Eukaryota</taxon>
        <taxon>Viridiplantae</taxon>
        <taxon>Chlorophyta</taxon>
        <taxon>core chlorophytes</taxon>
        <taxon>Chlorophyceae</taxon>
        <taxon>CS clade</taxon>
        <taxon>Sphaeropleales</taxon>
        <taxon>Selenastraceae</taxon>
        <taxon>Raphidocelis</taxon>
    </lineage>
</organism>
<keyword evidence="12" id="KW-0863">Zinc-finger</keyword>